<name>A0A8C6UDB8_9GOBI</name>
<feature type="region of interest" description="Disordered" evidence="1">
    <location>
        <begin position="54"/>
        <end position="75"/>
    </location>
</feature>
<evidence type="ECO:0000259" key="2">
    <source>
        <dbReference type="Pfam" id="PF02121"/>
    </source>
</evidence>
<reference evidence="3" key="1">
    <citation type="submission" date="2025-08" db="UniProtKB">
        <authorList>
            <consortium name="Ensembl"/>
        </authorList>
    </citation>
    <scope>IDENTIFICATION</scope>
</reference>
<dbReference type="InterPro" id="IPR001666">
    <property type="entry name" value="PI_transfer"/>
</dbReference>
<sequence length="166" mass="19481">MQEKFTIEIITWHKPDFGAEDNIHGLEEAQWKKCKVVDIDIAVIAEPKDYKEEEDPTKFKSKKTGRGPLAPGWKEALKTDTTTPHMCCYKLVKAEFKWKLIQGKVENYIQEAEKRLFTNFHRKLFCTMDDWSGMTMEDIRRMEEETKKELDEMRAKGEAKGTTDDK</sequence>
<feature type="domain" description="Phosphatidylinositol transfer protein N-terminal" evidence="2">
    <location>
        <begin position="1"/>
        <end position="148"/>
    </location>
</feature>
<evidence type="ECO:0000313" key="4">
    <source>
        <dbReference type="Proteomes" id="UP000694523"/>
    </source>
</evidence>
<dbReference type="InterPro" id="IPR023393">
    <property type="entry name" value="START-like_dom_sf"/>
</dbReference>
<dbReference type="GO" id="GO:0035091">
    <property type="term" value="F:phosphatidylinositol binding"/>
    <property type="evidence" value="ECO:0007669"/>
    <property type="project" value="TreeGrafter"/>
</dbReference>
<dbReference type="GO" id="GO:0008525">
    <property type="term" value="F:phosphatidylcholine transporter activity"/>
    <property type="evidence" value="ECO:0007669"/>
    <property type="project" value="TreeGrafter"/>
</dbReference>
<keyword evidence="4" id="KW-1185">Reference proteome</keyword>
<dbReference type="Ensembl" id="ENSNMLT00000038939.1">
    <property type="protein sequence ID" value="ENSNMLP00000034967.1"/>
    <property type="gene ID" value="ENSNMLG00000021713.1"/>
</dbReference>
<accession>A0A8C6UDB8</accession>
<evidence type="ECO:0000313" key="3">
    <source>
        <dbReference type="Ensembl" id="ENSNMLP00000034967.1"/>
    </source>
</evidence>
<dbReference type="GO" id="GO:0008526">
    <property type="term" value="F:phosphatidylinositol transfer activity"/>
    <property type="evidence" value="ECO:0007669"/>
    <property type="project" value="TreeGrafter"/>
</dbReference>
<dbReference type="GO" id="GO:0005737">
    <property type="term" value="C:cytoplasm"/>
    <property type="evidence" value="ECO:0007669"/>
    <property type="project" value="TreeGrafter"/>
</dbReference>
<protein>
    <submittedName>
        <fullName evidence="3">Phosphatidylinositol transfer protein, alpha a</fullName>
    </submittedName>
</protein>
<dbReference type="PANTHER" id="PTHR10658:SF11">
    <property type="entry name" value="VIBRATOR, ISOFORM B"/>
    <property type="match status" value="1"/>
</dbReference>
<dbReference type="GO" id="GO:0031210">
    <property type="term" value="F:phosphatidylcholine binding"/>
    <property type="evidence" value="ECO:0007669"/>
    <property type="project" value="TreeGrafter"/>
</dbReference>
<dbReference type="Proteomes" id="UP000694523">
    <property type="component" value="Unplaced"/>
</dbReference>
<dbReference type="Gene3D" id="3.30.530.20">
    <property type="match status" value="1"/>
</dbReference>
<dbReference type="Pfam" id="PF02121">
    <property type="entry name" value="IP_trans"/>
    <property type="match status" value="1"/>
</dbReference>
<dbReference type="PRINTS" id="PR00391">
    <property type="entry name" value="PITRANSFER"/>
</dbReference>
<organism evidence="3 4">
    <name type="scientific">Neogobius melanostomus</name>
    <name type="common">round goby</name>
    <dbReference type="NCBI Taxonomy" id="47308"/>
    <lineage>
        <taxon>Eukaryota</taxon>
        <taxon>Metazoa</taxon>
        <taxon>Chordata</taxon>
        <taxon>Craniata</taxon>
        <taxon>Vertebrata</taxon>
        <taxon>Euteleostomi</taxon>
        <taxon>Actinopterygii</taxon>
        <taxon>Neopterygii</taxon>
        <taxon>Teleostei</taxon>
        <taxon>Neoteleostei</taxon>
        <taxon>Acanthomorphata</taxon>
        <taxon>Gobiaria</taxon>
        <taxon>Gobiiformes</taxon>
        <taxon>Gobioidei</taxon>
        <taxon>Gobiidae</taxon>
        <taxon>Benthophilinae</taxon>
        <taxon>Neogobiini</taxon>
        <taxon>Neogobius</taxon>
    </lineage>
</organism>
<dbReference type="PANTHER" id="PTHR10658">
    <property type="entry name" value="PHOSPHATIDYLINOSITOL TRANSFER PROTEIN"/>
    <property type="match status" value="1"/>
</dbReference>
<proteinExistence type="predicted"/>
<feature type="region of interest" description="Disordered" evidence="1">
    <location>
        <begin position="145"/>
        <end position="166"/>
    </location>
</feature>
<reference evidence="3" key="2">
    <citation type="submission" date="2025-09" db="UniProtKB">
        <authorList>
            <consortium name="Ensembl"/>
        </authorList>
    </citation>
    <scope>IDENTIFICATION</scope>
</reference>
<dbReference type="AlphaFoldDB" id="A0A8C6UDB8"/>
<dbReference type="SUPFAM" id="SSF55961">
    <property type="entry name" value="Bet v1-like"/>
    <property type="match status" value="1"/>
</dbReference>
<evidence type="ECO:0000256" key="1">
    <source>
        <dbReference type="SAM" id="MobiDB-lite"/>
    </source>
</evidence>
<dbReference type="InterPro" id="IPR055261">
    <property type="entry name" value="PI_transfer_N"/>
</dbReference>